<keyword evidence="3" id="KW-1133">Transmembrane helix</keyword>
<keyword evidence="3" id="KW-0812">Transmembrane</keyword>
<evidence type="ECO:0000256" key="3">
    <source>
        <dbReference type="SAM" id="Phobius"/>
    </source>
</evidence>
<keyword evidence="5" id="KW-1185">Reference proteome</keyword>
<dbReference type="EMBL" id="JAGUCN010000012">
    <property type="protein sequence ID" value="MBS2212098.1"/>
    <property type="molecule type" value="Genomic_DNA"/>
</dbReference>
<feature type="repeat" description="TPR" evidence="1">
    <location>
        <begin position="212"/>
        <end position="245"/>
    </location>
</feature>
<dbReference type="InterPro" id="IPR019734">
    <property type="entry name" value="TPR_rpt"/>
</dbReference>
<keyword evidence="3" id="KW-0472">Membrane</keyword>
<dbReference type="Pfam" id="PF13424">
    <property type="entry name" value="TPR_12"/>
    <property type="match status" value="2"/>
</dbReference>
<feature type="coiled-coil region" evidence="2">
    <location>
        <begin position="386"/>
        <end position="441"/>
    </location>
</feature>
<dbReference type="PANTHER" id="PTHR10098:SF108">
    <property type="entry name" value="TETRATRICOPEPTIDE REPEAT PROTEIN 28"/>
    <property type="match status" value="1"/>
</dbReference>
<feature type="transmembrane region" description="Helical" evidence="3">
    <location>
        <begin position="363"/>
        <end position="382"/>
    </location>
</feature>
<evidence type="ECO:0000313" key="5">
    <source>
        <dbReference type="Proteomes" id="UP000721861"/>
    </source>
</evidence>
<evidence type="ECO:0000256" key="2">
    <source>
        <dbReference type="SAM" id="Coils"/>
    </source>
</evidence>
<evidence type="ECO:0000256" key="1">
    <source>
        <dbReference type="PROSITE-ProRule" id="PRU00339"/>
    </source>
</evidence>
<organism evidence="4 5">
    <name type="scientific">Carboxylicivirga mesophila</name>
    <dbReference type="NCBI Taxonomy" id="1166478"/>
    <lineage>
        <taxon>Bacteria</taxon>
        <taxon>Pseudomonadati</taxon>
        <taxon>Bacteroidota</taxon>
        <taxon>Bacteroidia</taxon>
        <taxon>Marinilabiliales</taxon>
        <taxon>Marinilabiliaceae</taxon>
        <taxon>Carboxylicivirga</taxon>
    </lineage>
</organism>
<keyword evidence="1" id="KW-0802">TPR repeat</keyword>
<dbReference type="InterPro" id="IPR016032">
    <property type="entry name" value="Sig_transdc_resp-reg_C-effctor"/>
</dbReference>
<dbReference type="PROSITE" id="PS50005">
    <property type="entry name" value="TPR"/>
    <property type="match status" value="2"/>
</dbReference>
<gene>
    <name evidence="4" type="ORF">KEM09_11830</name>
</gene>
<comment type="caution">
    <text evidence="4">The sequence shown here is derived from an EMBL/GenBank/DDBJ whole genome shotgun (WGS) entry which is preliminary data.</text>
</comment>
<name>A0ABS5KAP5_9BACT</name>
<dbReference type="SMART" id="SM00028">
    <property type="entry name" value="TPR"/>
    <property type="match status" value="5"/>
</dbReference>
<dbReference type="PANTHER" id="PTHR10098">
    <property type="entry name" value="RAPSYN-RELATED"/>
    <property type="match status" value="1"/>
</dbReference>
<dbReference type="SUPFAM" id="SSF46894">
    <property type="entry name" value="C-terminal effector domain of the bipartite response regulators"/>
    <property type="match status" value="1"/>
</dbReference>
<dbReference type="RefSeq" id="WP_212228554.1">
    <property type="nucleotide sequence ID" value="NZ_JAGUCN010000012.1"/>
</dbReference>
<dbReference type="SUPFAM" id="SSF48452">
    <property type="entry name" value="TPR-like"/>
    <property type="match status" value="2"/>
</dbReference>
<dbReference type="Gene3D" id="1.25.40.10">
    <property type="entry name" value="Tetratricopeptide repeat domain"/>
    <property type="match status" value="2"/>
</dbReference>
<protein>
    <submittedName>
        <fullName evidence="4">Tetratricopeptide repeat protein</fullName>
    </submittedName>
</protein>
<sequence length="542" mass="63604">MIHCHYSFKEYILIFIFSSVFINTTATSKEDNLVFALSNAKTVKERYELLIKLIVHTRQYDYKKSALYATQGELLANNNNNLGWRAKFQFESAITHYYLSAYDKALAKYLNATETYQELGDGLNMLKCYNNTGMIYDRIEKYDKAIEYYQLAYNEYQQLDDAIKDNYNQFLPQHYNNIASAYNKLNQTKRALEYYQVALDKAIKIDFRYILGSIYTNLGIIEMEQGAYGNARSYIDKAITIRKEDDEVIGLANSYYLLSRYYYLNNQLDSAVTTTQKTLSIANTRSLLQLQRSSYFLLFEIFQKQELLSKALDAYISYNQINDSIFNHQKMNRLNQLEIAQEVGKIETENTNKIAELKHRHTILILLLSSLVIIFFLIGRLYQTQKKKLKLEYSKLELDIDARNRELTTNVMQLIQKNQLINDVVKQLLTLKEEINEQSQKTLHRVIMNLQSQTNREIWKEFEMRFNKVHNEFYSRLLKKHPTLTSSEKRLCALLRLNMTSKEIAAITHQTLRGVEVARSRLRKRLGLTGKDTGLNCYLEAF</sequence>
<feature type="repeat" description="TPR" evidence="1">
    <location>
        <begin position="126"/>
        <end position="159"/>
    </location>
</feature>
<dbReference type="Proteomes" id="UP000721861">
    <property type="component" value="Unassembled WGS sequence"/>
</dbReference>
<keyword evidence="2" id="KW-0175">Coiled coil</keyword>
<dbReference type="Pfam" id="PF13374">
    <property type="entry name" value="TPR_10"/>
    <property type="match status" value="1"/>
</dbReference>
<accession>A0ABS5KAP5</accession>
<evidence type="ECO:0000313" key="4">
    <source>
        <dbReference type="EMBL" id="MBS2212098.1"/>
    </source>
</evidence>
<reference evidence="4 5" key="1">
    <citation type="journal article" date="2014" name="Int. J. Syst. Evol. Microbiol.">
        <title>Carboxylicivirga gen. nov. in the family Marinilabiliaceae with two novel species, Carboxylicivirga mesophila sp. nov. and Carboxylicivirga taeanensis sp. nov., and reclassification of Cytophaga fermentans as Saccharicrinis fermentans gen. nov., comb. nov.</title>
        <authorList>
            <person name="Yang S.H."/>
            <person name="Seo H.S."/>
            <person name="Woo J.H."/>
            <person name="Oh H.M."/>
            <person name="Jang H."/>
            <person name="Lee J.H."/>
            <person name="Kim S.J."/>
            <person name="Kwon K.K."/>
        </authorList>
    </citation>
    <scope>NUCLEOTIDE SEQUENCE [LARGE SCALE GENOMIC DNA]</scope>
    <source>
        <strain evidence="4 5">JCM 18290</strain>
    </source>
</reference>
<dbReference type="InterPro" id="IPR011990">
    <property type="entry name" value="TPR-like_helical_dom_sf"/>
</dbReference>
<proteinExistence type="predicted"/>